<feature type="domain" description="GAF" evidence="1">
    <location>
        <begin position="40"/>
        <end position="135"/>
    </location>
</feature>
<dbReference type="SUPFAM" id="SSF55781">
    <property type="entry name" value="GAF domain-like"/>
    <property type="match status" value="1"/>
</dbReference>
<sequence>MRDQTPFNYEQALKKIKDKFHFDFIALALVQSAELRYVLKWEHVLGNKSDRYKRIVLQSGKGIAGNVFKTGKPFLVENVESEIGQTHLFNYPILIAESLTSFGAIPLYKDNRVKGVLLVAFRDDRGVTPDLFEQFKSEAVPTFSPYYHLEMVEE</sequence>
<evidence type="ECO:0000313" key="2">
    <source>
        <dbReference type="EMBL" id="AOV08965.1"/>
    </source>
</evidence>
<dbReference type="Gene3D" id="3.30.450.40">
    <property type="match status" value="1"/>
</dbReference>
<dbReference type="InterPro" id="IPR003018">
    <property type="entry name" value="GAF"/>
</dbReference>
<organism evidence="2 3">
    <name type="scientific">Sporosarcina ureilytica</name>
    <dbReference type="NCBI Taxonomy" id="298596"/>
    <lineage>
        <taxon>Bacteria</taxon>
        <taxon>Bacillati</taxon>
        <taxon>Bacillota</taxon>
        <taxon>Bacilli</taxon>
        <taxon>Bacillales</taxon>
        <taxon>Caryophanaceae</taxon>
        <taxon>Sporosarcina</taxon>
    </lineage>
</organism>
<protein>
    <recommendedName>
        <fullName evidence="1">GAF domain-containing protein</fullName>
    </recommendedName>
</protein>
<keyword evidence="3" id="KW-1185">Reference proteome</keyword>
<gene>
    <name evidence="2" type="ORF">BI350_16350</name>
</gene>
<evidence type="ECO:0000259" key="1">
    <source>
        <dbReference type="Pfam" id="PF13185"/>
    </source>
</evidence>
<dbReference type="Proteomes" id="UP000185746">
    <property type="component" value="Chromosome"/>
</dbReference>
<dbReference type="KEGG" id="surl:BI350_16350"/>
<dbReference type="AlphaFoldDB" id="A0A1D8JJS8"/>
<dbReference type="Pfam" id="PF13185">
    <property type="entry name" value="GAF_2"/>
    <property type="match status" value="1"/>
</dbReference>
<name>A0A1D8JJS8_9BACL</name>
<dbReference type="EMBL" id="CP017560">
    <property type="protein sequence ID" value="AOV08965.1"/>
    <property type="molecule type" value="Genomic_DNA"/>
</dbReference>
<accession>A0A1D8JJS8</accession>
<reference evidence="2 3" key="1">
    <citation type="submission" date="2016-09" db="EMBL/GenBank/DDBJ databases">
        <title>Complete genome sequence of the Lysinibacillus sphaericus LMG 22257, a specie of Bacillus with ureolytic activity that can effectively biodeposit calcium carbonate.</title>
        <authorList>
            <person name="Yan W."/>
        </authorList>
    </citation>
    <scope>NUCLEOTIDE SEQUENCE [LARGE SCALE GENOMIC DNA]</scope>
    <source>
        <strain evidence="2 3">LMG 22257</strain>
    </source>
</reference>
<dbReference type="InterPro" id="IPR029016">
    <property type="entry name" value="GAF-like_dom_sf"/>
</dbReference>
<dbReference type="RefSeq" id="WP_075529130.1">
    <property type="nucleotide sequence ID" value="NZ_CP017560.1"/>
</dbReference>
<evidence type="ECO:0000313" key="3">
    <source>
        <dbReference type="Proteomes" id="UP000185746"/>
    </source>
</evidence>
<proteinExistence type="predicted"/>